<keyword evidence="4" id="KW-1185">Reference proteome</keyword>
<name>A0A2T6ADC7_9RHOB</name>
<dbReference type="Gene3D" id="3.30.450.90">
    <property type="match status" value="1"/>
</dbReference>
<dbReference type="PANTHER" id="PTHR30486">
    <property type="entry name" value="TWITCHING MOTILITY PROTEIN PILT"/>
    <property type="match status" value="1"/>
</dbReference>
<protein>
    <submittedName>
        <fullName evidence="3">Type IV secretion system protein VirB11</fullName>
    </submittedName>
</protein>
<dbReference type="CDD" id="cd01130">
    <property type="entry name" value="VirB11-like_ATPase"/>
    <property type="match status" value="1"/>
</dbReference>
<comment type="caution">
    <text evidence="3">The sequence shown here is derived from an EMBL/GenBank/DDBJ whole genome shotgun (WGS) entry which is preliminary data.</text>
</comment>
<dbReference type="Pfam" id="PF00437">
    <property type="entry name" value="T2SSE"/>
    <property type="match status" value="1"/>
</dbReference>
<evidence type="ECO:0000259" key="2">
    <source>
        <dbReference type="Pfam" id="PF00437"/>
    </source>
</evidence>
<dbReference type="OrthoDB" id="9810761at2"/>
<gene>
    <name evidence="3" type="ORF">C8N34_12724</name>
</gene>
<accession>A0A2T6ADC7</accession>
<proteinExistence type="inferred from homology"/>
<dbReference type="Proteomes" id="UP000244224">
    <property type="component" value="Unassembled WGS sequence"/>
</dbReference>
<dbReference type="SUPFAM" id="SSF52540">
    <property type="entry name" value="P-loop containing nucleoside triphosphate hydrolases"/>
    <property type="match status" value="1"/>
</dbReference>
<dbReference type="GO" id="GO:0016887">
    <property type="term" value="F:ATP hydrolysis activity"/>
    <property type="evidence" value="ECO:0007669"/>
    <property type="project" value="InterPro"/>
</dbReference>
<evidence type="ECO:0000313" key="3">
    <source>
        <dbReference type="EMBL" id="PTX41819.1"/>
    </source>
</evidence>
<sequence length="342" mass="37184">MSYLATYLGRLDPVLLDPTVIEVAILPDGTVWTERAGDIHMAPAPKSALPREQVRDLAAQIANSTNNRFTETSPLVSATVTYQGLSLRAQIVGAPASPSGTTLSFRAFRPEVQTAPRTFEFLRRGAGNSEEERRKLVAEVVEAGQTGSVDDLLKLLVAHRLNVIVSGGTSTGKTELGRRLLDLVHDDERIVTIEDSLELRPRQRNSLCLLASREEGTERSANHLLQATLRLRPDRIILGELRGLEAATFLDAINTGHAGSFTTIHAQSARKALDRLALLVMASGTRLGYAEVIRYLEGSIDVIVQMGRDGEKRGVVEVWVPGANRQEGASLLDRLAGARRSA</sequence>
<feature type="domain" description="Bacterial type II secretion system protein E" evidence="2">
    <location>
        <begin position="149"/>
        <end position="304"/>
    </location>
</feature>
<comment type="similarity">
    <text evidence="1">Belongs to the GSP E family.</text>
</comment>
<evidence type="ECO:0000313" key="4">
    <source>
        <dbReference type="Proteomes" id="UP000244224"/>
    </source>
</evidence>
<dbReference type="InterPro" id="IPR001482">
    <property type="entry name" value="T2SS/T4SS_dom"/>
</dbReference>
<dbReference type="PANTHER" id="PTHR30486:SF6">
    <property type="entry name" value="TYPE IV PILUS RETRACTATION ATPASE PILT"/>
    <property type="match status" value="1"/>
</dbReference>
<dbReference type="InterPro" id="IPR050921">
    <property type="entry name" value="T4SS_GSP_E_ATPase"/>
</dbReference>
<dbReference type="InterPro" id="IPR027417">
    <property type="entry name" value="P-loop_NTPase"/>
</dbReference>
<dbReference type="RefSeq" id="WP_108130744.1">
    <property type="nucleotide sequence ID" value="NZ_QBKP01000027.1"/>
</dbReference>
<dbReference type="AlphaFoldDB" id="A0A2T6ADC7"/>
<dbReference type="Gene3D" id="3.40.50.300">
    <property type="entry name" value="P-loop containing nucleotide triphosphate hydrolases"/>
    <property type="match status" value="1"/>
</dbReference>
<organism evidence="3 4">
    <name type="scientific">Gemmobacter caeni</name>
    <dbReference type="NCBI Taxonomy" id="589035"/>
    <lineage>
        <taxon>Bacteria</taxon>
        <taxon>Pseudomonadati</taxon>
        <taxon>Pseudomonadota</taxon>
        <taxon>Alphaproteobacteria</taxon>
        <taxon>Rhodobacterales</taxon>
        <taxon>Paracoccaceae</taxon>
        <taxon>Gemmobacter</taxon>
    </lineage>
</organism>
<evidence type="ECO:0000256" key="1">
    <source>
        <dbReference type="ARBA" id="ARBA00006611"/>
    </source>
</evidence>
<reference evidence="3 4" key="1">
    <citation type="submission" date="2018-04" db="EMBL/GenBank/DDBJ databases">
        <title>Genomic Encyclopedia of Archaeal and Bacterial Type Strains, Phase II (KMG-II): from individual species to whole genera.</title>
        <authorList>
            <person name="Goeker M."/>
        </authorList>
    </citation>
    <scope>NUCLEOTIDE SEQUENCE [LARGE SCALE GENOMIC DNA]</scope>
    <source>
        <strain evidence="3 4">DSM 21823</strain>
    </source>
</reference>
<dbReference type="EMBL" id="QBKP01000027">
    <property type="protein sequence ID" value="PTX41819.1"/>
    <property type="molecule type" value="Genomic_DNA"/>
</dbReference>